<proteinExistence type="predicted"/>
<accession>A0A383TEI5</accession>
<dbReference type="SUPFAM" id="SSF52980">
    <property type="entry name" value="Restriction endonuclease-like"/>
    <property type="match status" value="1"/>
</dbReference>
<name>A0A383TEI5_9LACT</name>
<dbReference type="GO" id="GO:0009307">
    <property type="term" value="P:DNA restriction-modification system"/>
    <property type="evidence" value="ECO:0007669"/>
    <property type="project" value="InterPro"/>
</dbReference>
<organism evidence="2 3">
    <name type="scientific">Trichococcus shcherbakoviae</name>
    <dbReference type="NCBI Taxonomy" id="2094020"/>
    <lineage>
        <taxon>Bacteria</taxon>
        <taxon>Bacillati</taxon>
        <taxon>Bacillota</taxon>
        <taxon>Bacilli</taxon>
        <taxon>Lactobacillales</taxon>
        <taxon>Carnobacteriaceae</taxon>
        <taxon>Trichococcus</taxon>
    </lineage>
</organism>
<dbReference type="Gene3D" id="3.40.91.30">
    <property type="match status" value="1"/>
</dbReference>
<sequence>MAWLKSLGLTFTQESTGLLKLTLAGEAILAGAPPVDILKNQVLKYQFPSAYSIGRNINVNPRFKIRPFRFLLRLLNDPQIDYLTQEEIAKIIIVNAENETERCYKSVVERLLNFRSFGESSLDNDFFDKYAPSKGNINIANPYGYLNDIANTLINWMEYTQLAKREHDFLVILEDKFEEVDSILSISPPFIDRPENDEYFQRKYGVDPNHTKDNRNLINSRTITAHMIAEQKITQAFISESLRYPISRIDAKVIANISYVSGFEYRVVEQILLRKYPHGAIGSFMSNYFEMAFRGRDEAIEFETATVEIFENVFGMKANHVGPIGLTPDILVISDDAGYLGIIDNKAYSRYSITNDHKNRMIYNYIPSYQRDEYPLAFFTYIAGGFGNNINRQLNDISSATNVHGSAINVSNMIQLVQNFSEYSYDHFTLKDIFSLDRQITQSDI</sequence>
<dbReference type="GO" id="GO:0009036">
    <property type="term" value="F:type II site-specific deoxyribonuclease activity"/>
    <property type="evidence" value="ECO:0007669"/>
    <property type="project" value="InterPro"/>
</dbReference>
<dbReference type="Proteomes" id="UP000262072">
    <property type="component" value="Unassembled WGS sequence"/>
</dbReference>
<dbReference type="AlphaFoldDB" id="A0A383TEI5"/>
<protein>
    <submittedName>
        <fullName evidence="2">Uncharacterized protein</fullName>
    </submittedName>
</protein>
<gene>
    <name evidence="2" type="ORF">TART1_1488</name>
</gene>
<dbReference type="EMBL" id="UNRR01000018">
    <property type="protein sequence ID" value="SYZ78703.1"/>
    <property type="molecule type" value="Genomic_DNA"/>
</dbReference>
<evidence type="ECO:0000256" key="1">
    <source>
        <dbReference type="ARBA" id="ARBA00022801"/>
    </source>
</evidence>
<dbReference type="InterPro" id="IPR011335">
    <property type="entry name" value="Restrct_endonuc-II-like"/>
</dbReference>
<evidence type="ECO:0000313" key="2">
    <source>
        <dbReference type="EMBL" id="SYZ78703.1"/>
    </source>
</evidence>
<evidence type="ECO:0000313" key="3">
    <source>
        <dbReference type="Proteomes" id="UP000262072"/>
    </source>
</evidence>
<reference evidence="3" key="1">
    <citation type="submission" date="2018-05" db="EMBL/GenBank/DDBJ databases">
        <authorList>
            <person name="Strepis N."/>
        </authorList>
    </citation>
    <scope>NUCLEOTIDE SEQUENCE [LARGE SCALE GENOMIC DNA]</scope>
</reference>
<keyword evidence="1" id="KW-0378">Hydrolase</keyword>